<sequence>MIPDISKVIRETTHYHIKEEEKMCAFMERLAQRTLLPNKNSEKVIPLTANLYEDDVLKIDSLVNISKIWVSRSEFTRHGVRDLFKSFKDMSVEKLVGG</sequence>
<protein>
    <submittedName>
        <fullName evidence="1">Uncharacterized protein</fullName>
    </submittedName>
</protein>
<reference evidence="1" key="1">
    <citation type="journal article" date="2014" name="Front. Microbiol.">
        <title>High frequency of phylogenetically diverse reductive dehalogenase-homologous genes in deep subseafloor sedimentary metagenomes.</title>
        <authorList>
            <person name="Kawai M."/>
            <person name="Futagami T."/>
            <person name="Toyoda A."/>
            <person name="Takaki Y."/>
            <person name="Nishi S."/>
            <person name="Hori S."/>
            <person name="Arai W."/>
            <person name="Tsubouchi T."/>
            <person name="Morono Y."/>
            <person name="Uchiyama I."/>
            <person name="Ito T."/>
            <person name="Fujiyama A."/>
            <person name="Inagaki F."/>
            <person name="Takami H."/>
        </authorList>
    </citation>
    <scope>NUCLEOTIDE SEQUENCE</scope>
    <source>
        <strain evidence="1">Expedition CK06-06</strain>
    </source>
</reference>
<comment type="caution">
    <text evidence="1">The sequence shown here is derived from an EMBL/GenBank/DDBJ whole genome shotgun (WGS) entry which is preliminary data.</text>
</comment>
<dbReference type="AlphaFoldDB" id="X1ACY7"/>
<gene>
    <name evidence="1" type="ORF">S01H4_31367</name>
</gene>
<accession>X1ACY7</accession>
<organism evidence="1">
    <name type="scientific">marine sediment metagenome</name>
    <dbReference type="NCBI Taxonomy" id="412755"/>
    <lineage>
        <taxon>unclassified sequences</taxon>
        <taxon>metagenomes</taxon>
        <taxon>ecological metagenomes</taxon>
    </lineage>
</organism>
<proteinExistence type="predicted"/>
<feature type="non-terminal residue" evidence="1">
    <location>
        <position position="98"/>
    </location>
</feature>
<name>X1ACY7_9ZZZZ</name>
<evidence type="ECO:0000313" key="1">
    <source>
        <dbReference type="EMBL" id="GAG79809.1"/>
    </source>
</evidence>
<dbReference type="EMBL" id="BART01016288">
    <property type="protein sequence ID" value="GAG79809.1"/>
    <property type="molecule type" value="Genomic_DNA"/>
</dbReference>